<dbReference type="InterPro" id="IPR011335">
    <property type="entry name" value="Restrct_endonuc-II-like"/>
</dbReference>
<dbReference type="Gene3D" id="3.90.1570.10">
    <property type="entry name" value="tt1808, chain A"/>
    <property type="match status" value="1"/>
</dbReference>
<dbReference type="PANTHER" id="PTHR35400">
    <property type="entry name" value="SLR1083 PROTEIN"/>
    <property type="match status" value="1"/>
</dbReference>
<evidence type="ECO:0000313" key="2">
    <source>
        <dbReference type="EMBL" id="GAA3014529.1"/>
    </source>
</evidence>
<dbReference type="RefSeq" id="WP_344898003.1">
    <property type="nucleotide sequence ID" value="NZ_BAAAWD010000011.1"/>
</dbReference>
<accession>A0ABP6KMR8</accession>
<dbReference type="EMBL" id="BAAAWD010000011">
    <property type="protein sequence ID" value="GAA3014529.1"/>
    <property type="molecule type" value="Genomic_DNA"/>
</dbReference>
<dbReference type="Pfam" id="PF05685">
    <property type="entry name" value="Uma2"/>
    <property type="match status" value="1"/>
</dbReference>
<dbReference type="InterPro" id="IPR012296">
    <property type="entry name" value="Nuclease_put_TT1808"/>
</dbReference>
<proteinExistence type="predicted"/>
<dbReference type="CDD" id="cd06260">
    <property type="entry name" value="DUF820-like"/>
    <property type="match status" value="1"/>
</dbReference>
<evidence type="ECO:0000259" key="1">
    <source>
        <dbReference type="Pfam" id="PF05685"/>
    </source>
</evidence>
<dbReference type="PANTHER" id="PTHR35400:SF3">
    <property type="entry name" value="SLL1072 PROTEIN"/>
    <property type="match status" value="1"/>
</dbReference>
<protein>
    <recommendedName>
        <fullName evidence="1">Putative restriction endonuclease domain-containing protein</fullName>
    </recommendedName>
</protein>
<dbReference type="InterPro" id="IPR008538">
    <property type="entry name" value="Uma2"/>
</dbReference>
<organism evidence="2 3">
    <name type="scientific">Streptosporangium longisporum</name>
    <dbReference type="NCBI Taxonomy" id="46187"/>
    <lineage>
        <taxon>Bacteria</taxon>
        <taxon>Bacillati</taxon>
        <taxon>Actinomycetota</taxon>
        <taxon>Actinomycetes</taxon>
        <taxon>Streptosporangiales</taxon>
        <taxon>Streptosporangiaceae</taxon>
        <taxon>Streptosporangium</taxon>
    </lineage>
</organism>
<dbReference type="Proteomes" id="UP001499930">
    <property type="component" value="Unassembled WGS sequence"/>
</dbReference>
<keyword evidence="3" id="KW-1185">Reference proteome</keyword>
<dbReference type="SUPFAM" id="SSF52980">
    <property type="entry name" value="Restriction endonuclease-like"/>
    <property type="match status" value="1"/>
</dbReference>
<feature type="domain" description="Putative restriction endonuclease" evidence="1">
    <location>
        <begin position="11"/>
        <end position="124"/>
    </location>
</feature>
<name>A0ABP6KMR8_9ACTN</name>
<comment type="caution">
    <text evidence="2">The sequence shown here is derived from an EMBL/GenBank/DDBJ whole genome shotgun (WGS) entry which is preliminary data.</text>
</comment>
<sequence>MERKWHAHVGGVNVCIDGPRDSLIPDFALAPADCPRWGTLELRSSGLIMVAEIVSPESARADRDDKPRVYAAGGVPVMLLVDPIATPATVTVLSDPEGGAYQAVTRVQLGKPLHLPSPVGFDLDTSIFL</sequence>
<reference evidence="3" key="1">
    <citation type="journal article" date="2019" name="Int. J. Syst. Evol. Microbiol.">
        <title>The Global Catalogue of Microorganisms (GCM) 10K type strain sequencing project: providing services to taxonomists for standard genome sequencing and annotation.</title>
        <authorList>
            <consortium name="The Broad Institute Genomics Platform"/>
            <consortium name="The Broad Institute Genome Sequencing Center for Infectious Disease"/>
            <person name="Wu L."/>
            <person name="Ma J."/>
        </authorList>
    </citation>
    <scope>NUCLEOTIDE SEQUENCE [LARGE SCALE GENOMIC DNA]</scope>
    <source>
        <strain evidence="3">JCM 3106</strain>
    </source>
</reference>
<evidence type="ECO:0000313" key="3">
    <source>
        <dbReference type="Proteomes" id="UP001499930"/>
    </source>
</evidence>
<gene>
    <name evidence="2" type="ORF">GCM10017559_42280</name>
</gene>